<dbReference type="EMBL" id="LR786108">
    <property type="protein sequence ID" value="CAB3257866.1"/>
    <property type="molecule type" value="mRNA"/>
</dbReference>
<feature type="compositionally biased region" description="Low complexity" evidence="5">
    <location>
        <begin position="197"/>
        <end position="215"/>
    </location>
</feature>
<reference evidence="6" key="1">
    <citation type="submission" date="2020-04" db="EMBL/GenBank/DDBJ databases">
        <authorList>
            <person name="Neveu A P."/>
        </authorList>
    </citation>
    <scope>NUCLEOTIDE SEQUENCE</scope>
    <source>
        <tissue evidence="6">Whole embryo</tissue>
    </source>
</reference>
<evidence type="ECO:0000256" key="1">
    <source>
        <dbReference type="ARBA" id="ARBA00022737"/>
    </source>
</evidence>
<dbReference type="Pfam" id="PF00023">
    <property type="entry name" value="Ank"/>
    <property type="match status" value="1"/>
</dbReference>
<dbReference type="InterPro" id="IPR002110">
    <property type="entry name" value="Ankyrin_rpt"/>
</dbReference>
<feature type="compositionally biased region" description="Polar residues" evidence="5">
    <location>
        <begin position="276"/>
        <end position="288"/>
    </location>
</feature>
<dbReference type="GO" id="GO:0005856">
    <property type="term" value="C:cytoskeleton"/>
    <property type="evidence" value="ECO:0007669"/>
    <property type="project" value="TreeGrafter"/>
</dbReference>
<feature type="region of interest" description="Disordered" evidence="5">
    <location>
        <begin position="796"/>
        <end position="867"/>
    </location>
</feature>
<dbReference type="PANTHER" id="PTHR24168">
    <property type="entry name" value="KN MOTIF AND ANKYRIN REPEAT DOMAIN-CONTAINING"/>
    <property type="match status" value="1"/>
</dbReference>
<dbReference type="PANTHER" id="PTHR24168:SF21">
    <property type="entry name" value="KANK, ISOFORM D"/>
    <property type="match status" value="1"/>
</dbReference>
<keyword evidence="3" id="KW-0175">Coiled coil</keyword>
<evidence type="ECO:0000256" key="2">
    <source>
        <dbReference type="ARBA" id="ARBA00023043"/>
    </source>
</evidence>
<keyword evidence="2 4" id="KW-0040">ANK repeat</keyword>
<dbReference type="AlphaFoldDB" id="A0A6F9DG10"/>
<feature type="compositionally biased region" description="Polar residues" evidence="5">
    <location>
        <begin position="110"/>
        <end position="123"/>
    </location>
</feature>
<dbReference type="PRINTS" id="PR01415">
    <property type="entry name" value="ANKYRIN"/>
</dbReference>
<evidence type="ECO:0000256" key="5">
    <source>
        <dbReference type="SAM" id="MobiDB-lite"/>
    </source>
</evidence>
<feature type="repeat" description="ANK" evidence="4">
    <location>
        <begin position="1085"/>
        <end position="1106"/>
    </location>
</feature>
<feature type="compositionally biased region" description="Acidic residues" evidence="5">
    <location>
        <begin position="888"/>
        <end position="905"/>
    </location>
</feature>
<evidence type="ECO:0000313" key="6">
    <source>
        <dbReference type="EMBL" id="CAB3257866.1"/>
    </source>
</evidence>
<organism evidence="6">
    <name type="scientific">Phallusia mammillata</name>
    <dbReference type="NCBI Taxonomy" id="59560"/>
    <lineage>
        <taxon>Eukaryota</taxon>
        <taxon>Metazoa</taxon>
        <taxon>Chordata</taxon>
        <taxon>Tunicata</taxon>
        <taxon>Ascidiacea</taxon>
        <taxon>Phlebobranchia</taxon>
        <taxon>Ascidiidae</taxon>
        <taxon>Phallusia</taxon>
    </lineage>
</organism>
<feature type="region of interest" description="Disordered" evidence="5">
    <location>
        <begin position="99"/>
        <end position="158"/>
    </location>
</feature>
<feature type="compositionally biased region" description="Acidic residues" evidence="5">
    <location>
        <begin position="832"/>
        <end position="841"/>
    </location>
</feature>
<feature type="compositionally biased region" description="Polar residues" evidence="5">
    <location>
        <begin position="132"/>
        <end position="157"/>
    </location>
</feature>
<dbReference type="InterPro" id="IPR036770">
    <property type="entry name" value="Ankyrin_rpt-contain_sf"/>
</dbReference>
<proteinExistence type="evidence at transcript level"/>
<evidence type="ECO:0000256" key="3">
    <source>
        <dbReference type="ARBA" id="ARBA00023054"/>
    </source>
</evidence>
<feature type="compositionally biased region" description="Low complexity" evidence="5">
    <location>
        <begin position="305"/>
        <end position="342"/>
    </location>
</feature>
<gene>
    <name evidence="6" type="primary">Kank1</name>
</gene>
<feature type="compositionally biased region" description="Polar residues" evidence="5">
    <location>
        <begin position="183"/>
        <end position="196"/>
    </location>
</feature>
<evidence type="ECO:0000256" key="4">
    <source>
        <dbReference type="PROSITE-ProRule" id="PRU00023"/>
    </source>
</evidence>
<feature type="repeat" description="ANK" evidence="4">
    <location>
        <begin position="1157"/>
        <end position="1189"/>
    </location>
</feature>
<dbReference type="Gene3D" id="1.25.40.20">
    <property type="entry name" value="Ankyrin repeat-containing domain"/>
    <property type="match status" value="1"/>
</dbReference>
<feature type="region of interest" description="Disordered" evidence="5">
    <location>
        <begin position="276"/>
        <end position="367"/>
    </location>
</feature>
<dbReference type="PROSITE" id="PS50088">
    <property type="entry name" value="ANK_REPEAT"/>
    <property type="match status" value="3"/>
</dbReference>
<feature type="region of interest" description="Disordered" evidence="5">
    <location>
        <begin position="171"/>
        <end position="219"/>
    </location>
</feature>
<feature type="compositionally biased region" description="Acidic residues" evidence="5">
    <location>
        <begin position="914"/>
        <end position="923"/>
    </location>
</feature>
<dbReference type="InterPro" id="IPR047184">
    <property type="entry name" value="KANK1-4"/>
</dbReference>
<dbReference type="InterPro" id="IPR021939">
    <property type="entry name" value="KN_motif"/>
</dbReference>
<feature type="region of interest" description="Disordered" evidence="5">
    <location>
        <begin position="882"/>
        <end position="949"/>
    </location>
</feature>
<keyword evidence="1" id="KW-0677">Repeat</keyword>
<feature type="repeat" description="ANK" evidence="4">
    <location>
        <begin position="1190"/>
        <end position="1211"/>
    </location>
</feature>
<name>A0A6F9DG10_9ASCI</name>
<dbReference type="Pfam" id="PF12075">
    <property type="entry name" value="KN_motif"/>
    <property type="match status" value="1"/>
</dbReference>
<dbReference type="SUPFAM" id="SSF48403">
    <property type="entry name" value="Ankyrin repeat"/>
    <property type="match status" value="1"/>
</dbReference>
<accession>A0A6F9DG10</accession>
<dbReference type="SMART" id="SM00248">
    <property type="entry name" value="ANK"/>
    <property type="match status" value="5"/>
</dbReference>
<dbReference type="GO" id="GO:0030837">
    <property type="term" value="P:negative regulation of actin filament polymerization"/>
    <property type="evidence" value="ECO:0007669"/>
    <property type="project" value="InterPro"/>
</dbReference>
<dbReference type="GO" id="GO:0005737">
    <property type="term" value="C:cytoplasm"/>
    <property type="evidence" value="ECO:0007669"/>
    <property type="project" value="TreeGrafter"/>
</dbReference>
<sequence>MEFNKLRGFWKSNTEKPEKIINPMETTKTAKTYNANSNNNSSVNRSRTTAKGAPHLEALDEIRPEVTSEGYGLRTPYGTHLNLDFVKYCEDLATGQNFRRTSSLRKPRSRTTSTASITQTQHVQARLAGGPSNESLDSLASESDGTRSGAQAENTLMETRRRLEAFRSFRTKRHKSSEHPPQVTHQNGYNNFNNSRGSTSPGPSSGTLTPGTLGSILGGGQVTPQHLQLVREQMTAALTRLRELEEQVKTIPVLQVKISVLQQEKKHLLDELQKTENGNFPQSPLNGHQTHHEDLESLGQKSSPRKSLLSTSSSGISSSCSSQSSLPSPRSPMTPSTLSPPTLHRPLANEPSPGPKTGPPLPPKRKYRSLAVGESGSIWDIVCYSKSEKQFTDVASSCGDLQPVVDVFSSNVEPCEIDAAFDIFPPPPKTYDDNFTNTDILDTVECFAQTNLETKESSVQTSRVETNSIGCSNDVFYDMVDNSTATKEIQYSDASTFISPAPIPTSDKDTTTYGLLTSTDACVGNHSTLTTTATSPITWPGVNASTSSADLIALFDAACGPDSKLQYTDARIQTDTTPAKDVRSIACEATPPVVALQDKATVTAADKGRWCSYADLRTVSCGDDFTTQYKCSGTNTVLVAQSEQATNTACISTQSRSAMADIRPLTTESCSNTPAIVRCDTATDCSDKVPCSTTVFTNTPEVLLETNATQYDSGIFDEEVVDKELDIERRNVGTSTEDLEQAQESPSKEIDSYVDKVQSLLAEQQHLLAENYQEIAEVWDETDGKETDKITRFVNPAFAGKSPSSDVTDASPADSELSPAISASFSLMTSSGDDESDDDKEQTERPTLLPLPSLAAGTELKSIMRKPGTPVSEKKFLRFAEGVKTDETSSEEEYSSSEDEEDEISNETGSLSSEDSDVEEDRDVQEKAEVVKTQSPPTDQEKNEEEMKRSRWTYSDEFVKKVDPVEVKETLEKDEDLLASTESKIEVQDSSLHLQTLPSCQVNTTKYQFTSEVLDACDMLEKHLRNPKSVDRSELMSATALVQQEWFNVAASNDSSKKNLDDFVTDLADTSLPVLRKVVNMTDASGNTVLHYAISHGKMDIVELLLGIDELNVNKANQAGYTASMLAALCEIRCDEDAKIVKLLFEKSDINCHAKEAGQTALMLAVSHGRLQTSQLLIKCGAEVNARDDDGSTALMCAAEHNHLEIVKLLLAQQSCDATLADNDGSTALSIAMEAGRKDISILLYAHANFKSVSQKIPRPRLKCSSMIPSPVRNPLKS</sequence>
<dbReference type="PROSITE" id="PS50297">
    <property type="entry name" value="ANK_REP_REGION"/>
    <property type="match status" value="3"/>
</dbReference>
<dbReference type="Pfam" id="PF12796">
    <property type="entry name" value="Ank_2"/>
    <property type="match status" value="1"/>
</dbReference>
<protein>
    <submittedName>
        <fullName evidence="6">KN motif and ankyrin repeat domain-containing protein 1-like</fullName>
    </submittedName>
</protein>
<feature type="compositionally biased region" description="Pro residues" evidence="5">
    <location>
        <begin position="352"/>
        <end position="362"/>
    </location>
</feature>
<feature type="compositionally biased region" description="Basic and acidic residues" evidence="5">
    <location>
        <begin position="939"/>
        <end position="949"/>
    </location>
</feature>